<feature type="compositionally biased region" description="Polar residues" evidence="8">
    <location>
        <begin position="1"/>
        <end position="12"/>
    </location>
</feature>
<keyword evidence="1" id="KW-0479">Metal-binding</keyword>
<dbReference type="GO" id="GO:0006351">
    <property type="term" value="P:DNA-templated transcription"/>
    <property type="evidence" value="ECO:0007669"/>
    <property type="project" value="InterPro"/>
</dbReference>
<dbReference type="OrthoDB" id="2123952at2759"/>
<evidence type="ECO:0000256" key="5">
    <source>
        <dbReference type="ARBA" id="ARBA00023163"/>
    </source>
</evidence>
<dbReference type="PANTHER" id="PTHR31944">
    <property type="entry name" value="HEME-RESPONSIVE ZINC FINGER TRANSCRIPTION FACTOR HAP1"/>
    <property type="match status" value="1"/>
</dbReference>
<accession>Q6BRZ0</accession>
<keyword evidence="6" id="KW-0539">Nucleus</keyword>
<dbReference type="PROSITE" id="PS00463">
    <property type="entry name" value="ZN2_CY6_FUNGAL_1"/>
    <property type="match status" value="1"/>
</dbReference>
<dbReference type="KEGG" id="dha:DEHA2D12804g"/>
<dbReference type="OMA" id="CVVHSRF"/>
<evidence type="ECO:0000256" key="6">
    <source>
        <dbReference type="ARBA" id="ARBA00023242"/>
    </source>
</evidence>
<evidence type="ECO:0000256" key="1">
    <source>
        <dbReference type="ARBA" id="ARBA00022723"/>
    </source>
</evidence>
<feature type="domain" description="Zn(2)-C6 fungal-type" evidence="9">
    <location>
        <begin position="26"/>
        <end position="58"/>
    </location>
</feature>
<dbReference type="SMART" id="SM00066">
    <property type="entry name" value="GAL4"/>
    <property type="match status" value="1"/>
</dbReference>
<dbReference type="RefSeq" id="XP_459030.2">
    <property type="nucleotide sequence ID" value="XM_459030.1"/>
</dbReference>
<evidence type="ECO:0000256" key="4">
    <source>
        <dbReference type="ARBA" id="ARBA00023125"/>
    </source>
</evidence>
<keyword evidence="11" id="KW-1185">Reference proteome</keyword>
<dbReference type="CDD" id="cd00067">
    <property type="entry name" value="GAL4"/>
    <property type="match status" value="1"/>
</dbReference>
<dbReference type="Gene3D" id="4.10.240.10">
    <property type="entry name" value="Zn(2)-C6 fungal-type DNA-binding domain"/>
    <property type="match status" value="1"/>
</dbReference>
<dbReference type="AlphaFoldDB" id="Q6BRZ0"/>
<feature type="region of interest" description="Disordered" evidence="8">
    <location>
        <begin position="1"/>
        <end position="23"/>
    </location>
</feature>
<protein>
    <submittedName>
        <fullName evidence="10">DEHA2D12804p</fullName>
    </submittedName>
</protein>
<dbReference type="CDD" id="cd12148">
    <property type="entry name" value="fungal_TF_MHR"/>
    <property type="match status" value="1"/>
</dbReference>
<keyword evidence="7" id="KW-0175">Coiled coil</keyword>
<reference evidence="10 11" key="1">
    <citation type="journal article" date="2004" name="Nature">
        <title>Genome evolution in yeasts.</title>
        <authorList>
            <consortium name="Genolevures"/>
            <person name="Dujon B."/>
            <person name="Sherman D."/>
            <person name="Fischer G."/>
            <person name="Durrens P."/>
            <person name="Casaregola S."/>
            <person name="Lafontaine I."/>
            <person name="de Montigny J."/>
            <person name="Marck C."/>
            <person name="Neuveglise C."/>
            <person name="Talla E."/>
            <person name="Goffard N."/>
            <person name="Frangeul L."/>
            <person name="Aigle M."/>
            <person name="Anthouard V."/>
            <person name="Babour A."/>
            <person name="Barbe V."/>
            <person name="Barnay S."/>
            <person name="Blanchin S."/>
            <person name="Beckerich J.M."/>
            <person name="Beyne E."/>
            <person name="Bleykasten C."/>
            <person name="Boisrame A."/>
            <person name="Boyer J."/>
            <person name="Cattolico L."/>
            <person name="Confanioleri F."/>
            <person name="de Daruvar A."/>
            <person name="Despons L."/>
            <person name="Fabre E."/>
            <person name="Fairhead C."/>
            <person name="Ferry-Dumazet H."/>
            <person name="Groppi A."/>
            <person name="Hantraye F."/>
            <person name="Hennequin C."/>
            <person name="Jauniaux N."/>
            <person name="Joyet P."/>
            <person name="Kachouri R."/>
            <person name="Kerrest A."/>
            <person name="Koszul R."/>
            <person name="Lemaire M."/>
            <person name="Lesur I."/>
            <person name="Ma L."/>
            <person name="Muller H."/>
            <person name="Nicaud J.M."/>
            <person name="Nikolski M."/>
            <person name="Oztas S."/>
            <person name="Ozier-Kalogeropoulos O."/>
            <person name="Pellenz S."/>
            <person name="Potier S."/>
            <person name="Richard G.F."/>
            <person name="Straub M.L."/>
            <person name="Suleau A."/>
            <person name="Swennene D."/>
            <person name="Tekaia F."/>
            <person name="Wesolowski-Louvel M."/>
            <person name="Westhof E."/>
            <person name="Wirth B."/>
            <person name="Zeniou-Meyer M."/>
            <person name="Zivanovic I."/>
            <person name="Bolotin-Fukuhara M."/>
            <person name="Thierry A."/>
            <person name="Bouchier C."/>
            <person name="Caudron B."/>
            <person name="Scarpelli C."/>
            <person name="Gaillardin C."/>
            <person name="Weissenbach J."/>
            <person name="Wincker P."/>
            <person name="Souciet J.L."/>
        </authorList>
    </citation>
    <scope>NUCLEOTIDE SEQUENCE [LARGE SCALE GENOMIC DNA]</scope>
    <source>
        <strain evidence="11">ATCC 36239 / CBS 767 / BCRC 21394 / JCM 1990 / NBRC 0083 / IGC 2968</strain>
    </source>
</reference>
<dbReference type="GO" id="GO:0008270">
    <property type="term" value="F:zinc ion binding"/>
    <property type="evidence" value="ECO:0007669"/>
    <property type="project" value="InterPro"/>
</dbReference>
<dbReference type="PROSITE" id="PS50048">
    <property type="entry name" value="ZN2_CY6_FUNGAL_2"/>
    <property type="match status" value="1"/>
</dbReference>
<dbReference type="Proteomes" id="UP000000599">
    <property type="component" value="Chromosome D"/>
</dbReference>
<evidence type="ECO:0000256" key="7">
    <source>
        <dbReference type="SAM" id="Coils"/>
    </source>
</evidence>
<dbReference type="GO" id="GO:0005634">
    <property type="term" value="C:nucleus"/>
    <property type="evidence" value="ECO:0007669"/>
    <property type="project" value="TreeGrafter"/>
</dbReference>
<keyword evidence="3" id="KW-0805">Transcription regulation</keyword>
<dbReference type="InterPro" id="IPR007219">
    <property type="entry name" value="XnlR_reg_dom"/>
</dbReference>
<dbReference type="Pfam" id="PF00172">
    <property type="entry name" value="Zn_clus"/>
    <property type="match status" value="1"/>
</dbReference>
<dbReference type="InterPro" id="IPR051430">
    <property type="entry name" value="Fungal_TF_Env_Response"/>
</dbReference>
<dbReference type="GeneID" id="2900857"/>
<sequence>MLHSTPTTTPSDGNRVRKSRTRIPTSCSTCRSKKIKCDKKRPTCSNCLSKDGENSCKYETQPWSKGTRTAEAAIERLQEEIMGLKDTIRSLESTIEIQRRESENASIGSTDTSPPSVFDADETIRGKQHENRDILDLSKFSHRYCIKNLKVLYFGPTSHMFLLLNDRYSVDVFSDYLKEQSQKFKLKSTSLEIQNDADFSQNCPTVDDCTKVDTIAPDEPLVLPALPSLRIVNGLIQRFFRLCYIFAPIIDERIFMNEVGQIFKNKETIDHDDLCYRGSTIAILFIVLRFAYLTIPLKKNQNTYSGGPDSDLLQLIENTNANISSYYVDYAQHLILGSRGYEKIDFRKIQAVLFLKVYRMHCPENEDKTSGSNILVAIAAQMARFHGLHKDPSTLAVLTIDNSDIHLWRKTWASLLYLDSLQAFEFGMPLLVQDNGSDTKEPFRDLLSNEFWSSNETIANSFNIKCTTARLLRKTVKILNHGNDLTMIAEVEELLSEFDDLLNKRIRPFEILYNSRGSIAESAEAAYEIMLRMMISHNLLTLQYLLYLSATGEAKEKYLYHAVENIFTIFGVSFQFAEDASIVVCPEFETLLGPQIWNPMKTVMCVLSGFLLRILNGEVSLYKAAKTFRPSSVAAAFWTKIVHENKEECLKNFLCVIEQFYGTTVRLSVKYFHCFLLCFTVKIILDYFKNKYPEMMQNSTYSTIDTNTNKSVGDVMSIDEFWNTADLGLDYTFEEFLAHLNYNADPFINSIT</sequence>
<dbReference type="InParanoid" id="Q6BRZ0"/>
<dbReference type="SUPFAM" id="SSF57701">
    <property type="entry name" value="Zn2/Cys6 DNA-binding domain"/>
    <property type="match status" value="1"/>
</dbReference>
<dbReference type="PANTHER" id="PTHR31944:SF131">
    <property type="entry name" value="HEME-RESPONSIVE ZINC FINGER TRANSCRIPTION FACTOR HAP1"/>
    <property type="match status" value="1"/>
</dbReference>
<dbReference type="GO" id="GO:0001228">
    <property type="term" value="F:DNA-binding transcription activator activity, RNA polymerase II-specific"/>
    <property type="evidence" value="ECO:0007669"/>
    <property type="project" value="TreeGrafter"/>
</dbReference>
<gene>
    <name evidence="10" type="ordered locus">DEHA2D12804g</name>
</gene>
<dbReference type="InterPro" id="IPR036864">
    <property type="entry name" value="Zn2-C6_fun-type_DNA-bd_sf"/>
</dbReference>
<evidence type="ECO:0000259" key="9">
    <source>
        <dbReference type="PROSITE" id="PS50048"/>
    </source>
</evidence>
<evidence type="ECO:0000256" key="2">
    <source>
        <dbReference type="ARBA" id="ARBA00022833"/>
    </source>
</evidence>
<organism evidence="10 11">
    <name type="scientific">Debaryomyces hansenii (strain ATCC 36239 / CBS 767 / BCRC 21394 / JCM 1990 / NBRC 0083 / IGC 2968)</name>
    <name type="common">Yeast</name>
    <name type="synonym">Torulaspora hansenii</name>
    <dbReference type="NCBI Taxonomy" id="284592"/>
    <lineage>
        <taxon>Eukaryota</taxon>
        <taxon>Fungi</taxon>
        <taxon>Dikarya</taxon>
        <taxon>Ascomycota</taxon>
        <taxon>Saccharomycotina</taxon>
        <taxon>Pichiomycetes</taxon>
        <taxon>Debaryomycetaceae</taxon>
        <taxon>Debaryomyces</taxon>
    </lineage>
</organism>
<feature type="coiled-coil region" evidence="7">
    <location>
        <begin position="67"/>
        <end position="101"/>
    </location>
</feature>
<name>Q6BRZ0_DEBHA</name>
<keyword evidence="2" id="KW-0862">Zinc</keyword>
<dbReference type="InterPro" id="IPR001138">
    <property type="entry name" value="Zn2Cys6_DnaBD"/>
</dbReference>
<keyword evidence="5" id="KW-0804">Transcription</keyword>
<dbReference type="EMBL" id="CR382136">
    <property type="protein sequence ID" value="CAG87198.2"/>
    <property type="molecule type" value="Genomic_DNA"/>
</dbReference>
<keyword evidence="4" id="KW-0238">DNA-binding</keyword>
<evidence type="ECO:0000313" key="11">
    <source>
        <dbReference type="Proteomes" id="UP000000599"/>
    </source>
</evidence>
<evidence type="ECO:0000313" key="10">
    <source>
        <dbReference type="EMBL" id="CAG87198.2"/>
    </source>
</evidence>
<proteinExistence type="predicted"/>
<evidence type="ECO:0000256" key="3">
    <source>
        <dbReference type="ARBA" id="ARBA00023015"/>
    </source>
</evidence>
<evidence type="ECO:0000256" key="8">
    <source>
        <dbReference type="SAM" id="MobiDB-lite"/>
    </source>
</evidence>
<dbReference type="HOGENOM" id="CLU_021003_0_0_1"/>
<dbReference type="CDD" id="cd14724">
    <property type="entry name" value="ZIP_Gal4-like_1"/>
    <property type="match status" value="1"/>
</dbReference>
<dbReference type="GO" id="GO:0000978">
    <property type="term" value="F:RNA polymerase II cis-regulatory region sequence-specific DNA binding"/>
    <property type="evidence" value="ECO:0007669"/>
    <property type="project" value="TreeGrafter"/>
</dbReference>
<dbReference type="eggNOG" id="ENOG502TG1F">
    <property type="taxonomic scope" value="Eukaryota"/>
</dbReference>
<dbReference type="Pfam" id="PF04082">
    <property type="entry name" value="Fungal_trans"/>
    <property type="match status" value="1"/>
</dbReference>
<dbReference type="VEuPathDB" id="FungiDB:DEHA2D12804g"/>
<dbReference type="SMART" id="SM00906">
    <property type="entry name" value="Fungal_trans"/>
    <property type="match status" value="1"/>
</dbReference>